<accession>A0A5B7GBP2</accession>
<comment type="caution">
    <text evidence="1">The sequence shown here is derived from an EMBL/GenBank/DDBJ whole genome shotgun (WGS) entry which is preliminary data.</text>
</comment>
<name>A0A5B7GBP2_PORTR</name>
<evidence type="ECO:0000313" key="1">
    <source>
        <dbReference type="EMBL" id="MPC54723.1"/>
    </source>
</evidence>
<dbReference type="AlphaFoldDB" id="A0A5B7GBP2"/>
<dbReference type="EMBL" id="VSRR010012584">
    <property type="protein sequence ID" value="MPC54723.1"/>
    <property type="molecule type" value="Genomic_DNA"/>
</dbReference>
<sequence>MACVFVRVFQCHLISGVSEVQRASPILSGGCGVYLSTTLPTTVLNAPSPFISLPGIPAW</sequence>
<proteinExistence type="predicted"/>
<dbReference type="Proteomes" id="UP000324222">
    <property type="component" value="Unassembled WGS sequence"/>
</dbReference>
<keyword evidence="2" id="KW-1185">Reference proteome</keyword>
<organism evidence="1 2">
    <name type="scientific">Portunus trituberculatus</name>
    <name type="common">Swimming crab</name>
    <name type="synonym">Neptunus trituberculatus</name>
    <dbReference type="NCBI Taxonomy" id="210409"/>
    <lineage>
        <taxon>Eukaryota</taxon>
        <taxon>Metazoa</taxon>
        <taxon>Ecdysozoa</taxon>
        <taxon>Arthropoda</taxon>
        <taxon>Crustacea</taxon>
        <taxon>Multicrustacea</taxon>
        <taxon>Malacostraca</taxon>
        <taxon>Eumalacostraca</taxon>
        <taxon>Eucarida</taxon>
        <taxon>Decapoda</taxon>
        <taxon>Pleocyemata</taxon>
        <taxon>Brachyura</taxon>
        <taxon>Eubrachyura</taxon>
        <taxon>Portunoidea</taxon>
        <taxon>Portunidae</taxon>
        <taxon>Portuninae</taxon>
        <taxon>Portunus</taxon>
    </lineage>
</organism>
<gene>
    <name evidence="1" type="ORF">E2C01_048648</name>
</gene>
<evidence type="ECO:0000313" key="2">
    <source>
        <dbReference type="Proteomes" id="UP000324222"/>
    </source>
</evidence>
<reference evidence="1 2" key="1">
    <citation type="submission" date="2019-05" db="EMBL/GenBank/DDBJ databases">
        <title>Another draft genome of Portunus trituberculatus and its Hox gene families provides insights of decapod evolution.</title>
        <authorList>
            <person name="Jeong J.-H."/>
            <person name="Song I."/>
            <person name="Kim S."/>
            <person name="Choi T."/>
            <person name="Kim D."/>
            <person name="Ryu S."/>
            <person name="Kim W."/>
        </authorList>
    </citation>
    <scope>NUCLEOTIDE SEQUENCE [LARGE SCALE GENOMIC DNA]</scope>
    <source>
        <tissue evidence="1">Muscle</tissue>
    </source>
</reference>
<protein>
    <submittedName>
        <fullName evidence="1">Uncharacterized protein</fullName>
    </submittedName>
</protein>